<dbReference type="PROSITE" id="PS00463">
    <property type="entry name" value="ZN2_CY6_FUNGAL_1"/>
    <property type="match status" value="1"/>
</dbReference>
<organism evidence="5 6">
    <name type="scientific">[Candida] arabinofermentans NRRL YB-2248</name>
    <dbReference type="NCBI Taxonomy" id="983967"/>
    <lineage>
        <taxon>Eukaryota</taxon>
        <taxon>Fungi</taxon>
        <taxon>Dikarya</taxon>
        <taxon>Ascomycota</taxon>
        <taxon>Saccharomycotina</taxon>
        <taxon>Pichiomycetes</taxon>
        <taxon>Pichiales</taxon>
        <taxon>Pichiaceae</taxon>
        <taxon>Ogataea</taxon>
        <taxon>Ogataea/Candida clade</taxon>
    </lineage>
</organism>
<keyword evidence="2" id="KW-0539">Nucleus</keyword>
<feature type="compositionally biased region" description="Low complexity" evidence="3">
    <location>
        <begin position="349"/>
        <end position="360"/>
    </location>
</feature>
<feature type="compositionally biased region" description="Polar residues" evidence="3">
    <location>
        <begin position="18"/>
        <end position="29"/>
    </location>
</feature>
<dbReference type="Proteomes" id="UP000094801">
    <property type="component" value="Unassembled WGS sequence"/>
</dbReference>
<dbReference type="GO" id="GO:0000976">
    <property type="term" value="F:transcription cis-regulatory region binding"/>
    <property type="evidence" value="ECO:0007669"/>
    <property type="project" value="TreeGrafter"/>
</dbReference>
<dbReference type="GO" id="GO:0008270">
    <property type="term" value="F:zinc ion binding"/>
    <property type="evidence" value="ECO:0007669"/>
    <property type="project" value="InterPro"/>
</dbReference>
<sequence>MSGQTIFKSENPAPKGAPSNNSNASVSKSRSGCLTCKRCKIKCDETKPQCRNCTQKGVYCGGYSKIFKFKDTQSKGSTARVEKSSRNSSTSKSKEFNLDVLGTNSSTDSNLSALFKDATLSITGKSYQEIVIENHLTINGKNPNLATELNNVINEFNSTDDQTLTQQQQQQHQQHRSDSDAEPQPNAPQVSSFKLNVSENTSNCKKQDISQSSNTPFSKFPKAFNKLTANNSITVVLEPITPIEQKVPDQTTDVQSSLLQDQKPPQQEQLPYPFEYTDPRLRMDGAHGHPAYPPQHNYQSEQIPSQLQDPHPPQIQGSVDNRYANPYDQQTSQYHIVPAQHQMHNQQSIPHHQQNFPQQQHIHHHHPIQPEQQQGHQQRPPLEVYSNTQPPIQGQYIAGQEQPQMLRHQIQQQGPPPPAPIYPYPPPQYGGPHHIPPNPMYNTSVAPLVPESTPRYTSHPEEYKQWSSTLNHYQQPHIGPPPSFAQMGPPTMQPNNQAGPLVHSHQQPIQQPQMIQPHLPTQQSDPPYQQNVGQQDVALQQQIPHQQEQHVYAPQYHQRDTPPQDPQVPSPSNSNQSHTNHSISSLRDLPPDSDSSQQGEVCQLFSDGSPESATSSQQSVQPTLLADYYQSAAGVSLTDVELNNELNIVASPQHCFSDKSQTSLVEEVRADSIHLFDNGMTPVETSATVPSVFENFPDIPQASHDYNYSQLPHTTPASLITVPFENSRIPPDSIFDPIAEEEGLTNELLDYMKKNENIAISGQQLQDAGLDSALAESNDTLTYSNDNGDEEVEEEIYSLARLPYERRQFILNSFDKYTSKVMCIHEDSNRNPWLTKIIPIIDDYPILFDLIGMSTCFHLSRGDQNLKNMGVEFMLSSFRGLSRGLNDDSLPLDISLASCLLLSLGEVWDRDIQVQLSHLQSACYFIKKKIDEKHKQSQQAIANNEVSQIVNAFHPNYFNFLFSAWQYMNVTTKAALIQSRTDSVNEDVEVNDLIGDFKTKMIISDGEAVDHMLGVAQYLFTIMDSVIDLVTYIKDRPDDNYPEKVVDEARLFQSQLINWRPPSKQQLKKESYKKEMLMDYTNTAESFRCIVLILLQNSFPQLQRYESCHALAMRVKDCLGAVDYYKSKTITTHVYQLFIASCEAYSDEEHQWFLNQWDLLYNLIWADNIKELLLVIKEVWKRKKETVAYYKERGEDIAVDDYRVTGLKSYASWYQIVKEWGVEIFVG</sequence>
<dbReference type="EMBL" id="KV453858">
    <property type="protein sequence ID" value="ODV84168.1"/>
    <property type="molecule type" value="Genomic_DNA"/>
</dbReference>
<dbReference type="PANTHER" id="PTHR37534:SF15">
    <property type="entry name" value="ZN(II)2CYS6 TRANSCRIPTION FACTOR (EUROFUNG)"/>
    <property type="match status" value="1"/>
</dbReference>
<dbReference type="SUPFAM" id="SSF57701">
    <property type="entry name" value="Zn2/Cys6 DNA-binding domain"/>
    <property type="match status" value="1"/>
</dbReference>
<name>A0A1E4SXE5_9ASCO</name>
<dbReference type="STRING" id="983967.A0A1E4SXE5"/>
<protein>
    <recommendedName>
        <fullName evidence="4">Zn(2)-C6 fungal-type domain-containing protein</fullName>
    </recommendedName>
</protein>
<evidence type="ECO:0000256" key="2">
    <source>
        <dbReference type="ARBA" id="ARBA00023242"/>
    </source>
</evidence>
<dbReference type="CDD" id="cd00067">
    <property type="entry name" value="GAL4"/>
    <property type="match status" value="1"/>
</dbReference>
<dbReference type="OrthoDB" id="3985954at2759"/>
<keyword evidence="6" id="KW-1185">Reference proteome</keyword>
<feature type="compositionally biased region" description="Basic and acidic residues" evidence="3">
    <location>
        <begin position="277"/>
        <end position="287"/>
    </location>
</feature>
<feature type="region of interest" description="Disordered" evidence="3">
    <location>
        <begin position="487"/>
        <end position="537"/>
    </location>
</feature>
<dbReference type="PANTHER" id="PTHR37534">
    <property type="entry name" value="TRANSCRIPTIONAL ACTIVATOR PROTEIN UGA3"/>
    <property type="match status" value="1"/>
</dbReference>
<feature type="compositionally biased region" description="Low complexity" evidence="3">
    <location>
        <begin position="369"/>
        <end position="381"/>
    </location>
</feature>
<feature type="compositionally biased region" description="Polar residues" evidence="3">
    <location>
        <begin position="248"/>
        <end position="269"/>
    </location>
</feature>
<dbReference type="GO" id="GO:0045944">
    <property type="term" value="P:positive regulation of transcription by RNA polymerase II"/>
    <property type="evidence" value="ECO:0007669"/>
    <property type="project" value="TreeGrafter"/>
</dbReference>
<evidence type="ECO:0000259" key="4">
    <source>
        <dbReference type="PROSITE" id="PS50048"/>
    </source>
</evidence>
<dbReference type="PROSITE" id="PS50048">
    <property type="entry name" value="ZN2_CY6_FUNGAL_2"/>
    <property type="match status" value="1"/>
</dbReference>
<feature type="region of interest" description="Disordered" evidence="3">
    <location>
        <begin position="555"/>
        <end position="618"/>
    </location>
</feature>
<feature type="region of interest" description="Disordered" evidence="3">
    <location>
        <begin position="246"/>
        <end position="325"/>
    </location>
</feature>
<comment type="subcellular location">
    <subcellularLocation>
        <location evidence="1">Nucleus</location>
    </subcellularLocation>
</comment>
<dbReference type="Gene3D" id="4.10.240.10">
    <property type="entry name" value="Zn(2)-C6 fungal-type DNA-binding domain"/>
    <property type="match status" value="1"/>
</dbReference>
<evidence type="ECO:0000256" key="1">
    <source>
        <dbReference type="ARBA" id="ARBA00004123"/>
    </source>
</evidence>
<reference evidence="6" key="1">
    <citation type="submission" date="2016-04" db="EMBL/GenBank/DDBJ databases">
        <title>Comparative genomics of biotechnologically important yeasts.</title>
        <authorList>
            <consortium name="DOE Joint Genome Institute"/>
            <person name="Riley R."/>
            <person name="Haridas S."/>
            <person name="Wolfe K.H."/>
            <person name="Lopes M.R."/>
            <person name="Hittinger C.T."/>
            <person name="Goker M."/>
            <person name="Salamov A."/>
            <person name="Wisecaver J."/>
            <person name="Long T.M."/>
            <person name="Aerts A.L."/>
            <person name="Barry K."/>
            <person name="Choi C."/>
            <person name="Clum A."/>
            <person name="Coughlan A.Y."/>
            <person name="Deshpande S."/>
            <person name="Douglass A.P."/>
            <person name="Hanson S.J."/>
            <person name="Klenk H.-P."/>
            <person name="Labutti K."/>
            <person name="Lapidus A."/>
            <person name="Lindquist E."/>
            <person name="Lipzen A."/>
            <person name="Meier-Kolthoff J.P."/>
            <person name="Ohm R.A."/>
            <person name="Otillar R.P."/>
            <person name="Pangilinan J."/>
            <person name="Peng Y."/>
            <person name="Rokas A."/>
            <person name="Rosa C.A."/>
            <person name="Scheuner C."/>
            <person name="Sibirny A.A."/>
            <person name="Slot J.C."/>
            <person name="Stielow J.B."/>
            <person name="Sun H."/>
            <person name="Kurtzman C.P."/>
            <person name="Blackwell M."/>
            <person name="Grigoriev I.V."/>
            <person name="Jeffries T.W."/>
        </authorList>
    </citation>
    <scope>NUCLEOTIDE SEQUENCE [LARGE SCALE GENOMIC DNA]</scope>
    <source>
        <strain evidence="6">NRRL YB-2248</strain>
    </source>
</reference>
<dbReference type="Pfam" id="PF11951">
    <property type="entry name" value="Fungal_trans_2"/>
    <property type="match status" value="1"/>
</dbReference>
<evidence type="ECO:0000313" key="6">
    <source>
        <dbReference type="Proteomes" id="UP000094801"/>
    </source>
</evidence>
<dbReference type="InterPro" id="IPR001138">
    <property type="entry name" value="Zn2Cys6_DnaBD"/>
</dbReference>
<feature type="domain" description="Zn(2)-C6 fungal-type" evidence="4">
    <location>
        <begin position="32"/>
        <end position="60"/>
    </location>
</feature>
<feature type="compositionally biased region" description="Low complexity" evidence="3">
    <location>
        <begin position="570"/>
        <end position="596"/>
    </location>
</feature>
<gene>
    <name evidence="5" type="ORF">CANARDRAFT_8846</name>
</gene>
<feature type="region of interest" description="Disordered" evidence="3">
    <location>
        <begin position="342"/>
        <end position="388"/>
    </location>
</feature>
<dbReference type="InterPro" id="IPR021858">
    <property type="entry name" value="Fun_TF"/>
</dbReference>
<accession>A0A1E4SXE5</accession>
<dbReference type="GO" id="GO:0000981">
    <property type="term" value="F:DNA-binding transcription factor activity, RNA polymerase II-specific"/>
    <property type="evidence" value="ECO:0007669"/>
    <property type="project" value="InterPro"/>
</dbReference>
<dbReference type="Pfam" id="PF00172">
    <property type="entry name" value="Zn_clus"/>
    <property type="match status" value="1"/>
</dbReference>
<feature type="region of interest" description="Disordered" evidence="3">
    <location>
        <begin position="1"/>
        <end position="29"/>
    </location>
</feature>
<dbReference type="GO" id="GO:0005634">
    <property type="term" value="C:nucleus"/>
    <property type="evidence" value="ECO:0007669"/>
    <property type="project" value="UniProtKB-SubCell"/>
</dbReference>
<evidence type="ECO:0000313" key="5">
    <source>
        <dbReference type="EMBL" id="ODV84168.1"/>
    </source>
</evidence>
<dbReference type="InterPro" id="IPR036864">
    <property type="entry name" value="Zn2-C6_fun-type_DNA-bd_sf"/>
</dbReference>
<feature type="compositionally biased region" description="Polar residues" evidence="3">
    <location>
        <begin position="609"/>
        <end position="618"/>
    </location>
</feature>
<evidence type="ECO:0000256" key="3">
    <source>
        <dbReference type="SAM" id="MobiDB-lite"/>
    </source>
</evidence>
<feature type="region of interest" description="Disordered" evidence="3">
    <location>
        <begin position="160"/>
        <end position="190"/>
    </location>
</feature>
<dbReference type="AlphaFoldDB" id="A0A1E4SXE5"/>
<feature type="compositionally biased region" description="Polar residues" evidence="3">
    <location>
        <begin position="296"/>
        <end position="308"/>
    </location>
</feature>
<feature type="compositionally biased region" description="Polar residues" evidence="3">
    <location>
        <begin position="519"/>
        <end position="537"/>
    </location>
</feature>
<dbReference type="SMART" id="SM00066">
    <property type="entry name" value="GAL4"/>
    <property type="match status" value="1"/>
</dbReference>
<proteinExistence type="predicted"/>
<feature type="compositionally biased region" description="Low complexity" evidence="3">
    <location>
        <begin position="506"/>
        <end position="517"/>
    </location>
</feature>